<evidence type="ECO:0000256" key="1">
    <source>
        <dbReference type="ARBA" id="ARBA00023015"/>
    </source>
</evidence>
<comment type="caution">
    <text evidence="5">The sequence shown here is derived from an EMBL/GenBank/DDBJ whole genome shotgun (WGS) entry which is preliminary data.</text>
</comment>
<evidence type="ECO:0000313" key="6">
    <source>
        <dbReference type="Proteomes" id="UP000283805"/>
    </source>
</evidence>
<feature type="domain" description="HVO-0513-like N-terminal" evidence="4">
    <location>
        <begin position="17"/>
        <end position="155"/>
    </location>
</feature>
<dbReference type="Pfam" id="PF24278">
    <property type="entry name" value="HVO_0513_N"/>
    <property type="match status" value="1"/>
</dbReference>
<evidence type="ECO:0000259" key="4">
    <source>
        <dbReference type="Pfam" id="PF24278"/>
    </source>
</evidence>
<dbReference type="InterPro" id="IPR036388">
    <property type="entry name" value="WH-like_DNA-bd_sf"/>
</dbReference>
<dbReference type="Proteomes" id="UP000283805">
    <property type="component" value="Unassembled WGS sequence"/>
</dbReference>
<evidence type="ECO:0000256" key="2">
    <source>
        <dbReference type="ARBA" id="ARBA00023163"/>
    </source>
</evidence>
<dbReference type="InterPro" id="IPR007050">
    <property type="entry name" value="HTH_bacterioopsin"/>
</dbReference>
<evidence type="ECO:0000313" key="5">
    <source>
        <dbReference type="EMBL" id="RKD97932.1"/>
    </source>
</evidence>
<organism evidence="5 6">
    <name type="scientific">Halopiger aswanensis</name>
    <dbReference type="NCBI Taxonomy" id="148449"/>
    <lineage>
        <taxon>Archaea</taxon>
        <taxon>Methanobacteriati</taxon>
        <taxon>Methanobacteriota</taxon>
        <taxon>Stenosarchaea group</taxon>
        <taxon>Halobacteria</taxon>
        <taxon>Halobacteriales</taxon>
        <taxon>Natrialbaceae</taxon>
        <taxon>Halopiger</taxon>
    </lineage>
</organism>
<dbReference type="RefSeq" id="WP_120243411.1">
    <property type="nucleotide sequence ID" value="NZ_RAPO01000001.1"/>
</dbReference>
<keyword evidence="2" id="KW-0804">Transcription</keyword>
<feature type="domain" description="HTH bat-type" evidence="3">
    <location>
        <begin position="166"/>
        <end position="217"/>
    </location>
</feature>
<dbReference type="Gene3D" id="1.10.10.10">
    <property type="entry name" value="Winged helix-like DNA-binding domain superfamily/Winged helix DNA-binding domain"/>
    <property type="match status" value="1"/>
</dbReference>
<dbReference type="Pfam" id="PF04967">
    <property type="entry name" value="HTH_10"/>
    <property type="match status" value="1"/>
</dbReference>
<dbReference type="PANTHER" id="PTHR34236:SF1">
    <property type="entry name" value="DIMETHYL SULFOXIDE REDUCTASE TRANSCRIPTIONAL ACTIVATOR"/>
    <property type="match status" value="1"/>
</dbReference>
<dbReference type="PANTHER" id="PTHR34236">
    <property type="entry name" value="DIMETHYL SULFOXIDE REDUCTASE TRANSCRIPTIONAL ACTIVATOR"/>
    <property type="match status" value="1"/>
</dbReference>
<dbReference type="AlphaFoldDB" id="A0A3R7DCC5"/>
<keyword evidence="1" id="KW-0805">Transcription regulation</keyword>
<name>A0A3R7DCC5_9EURY</name>
<dbReference type="EMBL" id="RAPO01000001">
    <property type="protein sequence ID" value="RKD97932.1"/>
    <property type="molecule type" value="Genomic_DNA"/>
</dbReference>
<gene>
    <name evidence="5" type="ORF">ATJ93_0930</name>
</gene>
<proteinExistence type="predicted"/>
<sequence>MRYATVVLTWADGRLNAVDDAFARSDAVSIEAIRHVNAVGDDRYVELLELRGDLKRARALLDDSPDALEYDVTGERVRGVAYVQCRTVGPVDDLLAILDEHELVLDWPMTYVDAGDGAAGRGLEVTAVGTSRSIQRAAAALPEGIALDLRRMGEYEPDDGGFAPTLTDRQRELFELALEEGYYEIPRETTHRDLAAQLDLAAGTVGEHLQRIEAKLAGSYAASASLQ</sequence>
<dbReference type="OrthoDB" id="27447at2157"/>
<dbReference type="InterPro" id="IPR056493">
    <property type="entry name" value="HVO_0513_N"/>
</dbReference>
<protein>
    <submittedName>
        <fullName evidence="5">Putative DNA binding protein</fullName>
    </submittedName>
</protein>
<evidence type="ECO:0000259" key="3">
    <source>
        <dbReference type="Pfam" id="PF04967"/>
    </source>
</evidence>
<keyword evidence="6" id="KW-1185">Reference proteome</keyword>
<reference evidence="5 6" key="1">
    <citation type="submission" date="2018-09" db="EMBL/GenBank/DDBJ databases">
        <title>Genomic Encyclopedia of Archaeal and Bacterial Type Strains, Phase II (KMG-II): from individual species to whole genera.</title>
        <authorList>
            <person name="Goeker M."/>
        </authorList>
    </citation>
    <scope>NUCLEOTIDE SEQUENCE [LARGE SCALE GENOMIC DNA]</scope>
    <source>
        <strain evidence="5 6">DSM 13151</strain>
    </source>
</reference>
<accession>A0A3R7DCC5</accession>